<evidence type="ECO:0000313" key="2">
    <source>
        <dbReference type="Proteomes" id="UP000265618"/>
    </source>
</evidence>
<feature type="non-terminal residue" evidence="1">
    <location>
        <position position="1"/>
    </location>
</feature>
<evidence type="ECO:0008006" key="3">
    <source>
        <dbReference type="Google" id="ProtNLM"/>
    </source>
</evidence>
<dbReference type="AlphaFoldDB" id="A0A9K3D635"/>
<dbReference type="SUPFAM" id="SSF117281">
    <property type="entry name" value="Kelch motif"/>
    <property type="match status" value="1"/>
</dbReference>
<reference evidence="1 2" key="1">
    <citation type="journal article" date="2018" name="PLoS ONE">
        <title>The draft genome of Kipferlia bialata reveals reductive genome evolution in fornicate parasites.</title>
        <authorList>
            <person name="Tanifuji G."/>
            <person name="Takabayashi S."/>
            <person name="Kume K."/>
            <person name="Takagi M."/>
            <person name="Nakayama T."/>
            <person name="Kamikawa R."/>
            <person name="Inagaki Y."/>
            <person name="Hashimoto T."/>
        </authorList>
    </citation>
    <scope>NUCLEOTIDE SEQUENCE [LARGE SCALE GENOMIC DNA]</scope>
    <source>
        <strain evidence="1">NY0173</strain>
    </source>
</reference>
<dbReference type="Proteomes" id="UP000265618">
    <property type="component" value="Unassembled WGS sequence"/>
</dbReference>
<gene>
    <name evidence="1" type="ORF">KIPB_010592</name>
</gene>
<protein>
    <recommendedName>
        <fullName evidence="3">Kelch-type beta propeller</fullName>
    </recommendedName>
</protein>
<keyword evidence="2" id="KW-1185">Reference proteome</keyword>
<dbReference type="InterPro" id="IPR015915">
    <property type="entry name" value="Kelch-typ_b-propeller"/>
</dbReference>
<accession>A0A9K3D635</accession>
<comment type="caution">
    <text evidence="1">The sequence shown here is derived from an EMBL/GenBank/DDBJ whole genome shotgun (WGS) entry which is preliminary data.</text>
</comment>
<dbReference type="EMBL" id="BDIP01003999">
    <property type="protein sequence ID" value="GIQ88360.1"/>
    <property type="molecule type" value="Genomic_DNA"/>
</dbReference>
<name>A0A9K3D635_9EUKA</name>
<proteinExistence type="predicted"/>
<sequence>MGPGRLHRIYKAGWDLAGCTVFTRHSDRTVCPKETIKQRLERNIPISEELTENNVLVIGPNLYSVYNRSVNGNSHLHLGLRAMDIATRGWRELAPGPPLLSRITGREDSQHILFTLEGDLYFVGRVARHIKKNLYGTETWRYSVGDEDWTEVGWNDLYLAYPQPVATVGSRAYVVCDGALWCFAATEGWEQLESSVLSGAFVRRRKFRIRLMALGHYLVCLPTTMSPLHVYDTVSGTWLEDI</sequence>
<organism evidence="1 2">
    <name type="scientific">Kipferlia bialata</name>
    <dbReference type="NCBI Taxonomy" id="797122"/>
    <lineage>
        <taxon>Eukaryota</taxon>
        <taxon>Metamonada</taxon>
        <taxon>Carpediemonas-like organisms</taxon>
        <taxon>Kipferlia</taxon>
    </lineage>
</organism>
<evidence type="ECO:0000313" key="1">
    <source>
        <dbReference type="EMBL" id="GIQ88360.1"/>
    </source>
</evidence>
<dbReference type="Gene3D" id="2.120.10.80">
    <property type="entry name" value="Kelch-type beta propeller"/>
    <property type="match status" value="1"/>
</dbReference>